<keyword evidence="5 11" id="KW-0863">Zinc-finger</keyword>
<dbReference type="PANTHER" id="PTHR24384">
    <property type="entry name" value="FINGER PUTATIVE TRANSCRIPTION FACTOR FAMILY-RELATED"/>
    <property type="match status" value="1"/>
</dbReference>
<dbReference type="PROSITE" id="PS00028">
    <property type="entry name" value="ZINC_FINGER_C2H2_1"/>
    <property type="match status" value="6"/>
</dbReference>
<evidence type="ECO:0000313" key="14">
    <source>
        <dbReference type="Ensembl" id="ENSNMLP00000001474.1"/>
    </source>
</evidence>
<keyword evidence="15" id="KW-1185">Reference proteome</keyword>
<organism evidence="14 15">
    <name type="scientific">Neogobius melanostomus</name>
    <name type="common">round goby</name>
    <dbReference type="NCBI Taxonomy" id="47308"/>
    <lineage>
        <taxon>Eukaryota</taxon>
        <taxon>Metazoa</taxon>
        <taxon>Chordata</taxon>
        <taxon>Craniata</taxon>
        <taxon>Vertebrata</taxon>
        <taxon>Euteleostomi</taxon>
        <taxon>Actinopterygii</taxon>
        <taxon>Neopterygii</taxon>
        <taxon>Teleostei</taxon>
        <taxon>Neoteleostei</taxon>
        <taxon>Acanthomorphata</taxon>
        <taxon>Gobiaria</taxon>
        <taxon>Gobiiformes</taxon>
        <taxon>Gobioidei</taxon>
        <taxon>Gobiidae</taxon>
        <taxon>Benthophilinae</taxon>
        <taxon>Neogobiini</taxon>
        <taxon>Neogobius</taxon>
    </lineage>
</organism>
<dbReference type="Pfam" id="PF00096">
    <property type="entry name" value="zf-C2H2"/>
    <property type="match status" value="3"/>
</dbReference>
<dbReference type="Gene3D" id="3.30.160.60">
    <property type="entry name" value="Classic Zinc Finger"/>
    <property type="match status" value="6"/>
</dbReference>
<dbReference type="GO" id="GO:0008270">
    <property type="term" value="F:zinc ion binding"/>
    <property type="evidence" value="ECO:0007669"/>
    <property type="project" value="UniProtKB-KW"/>
</dbReference>
<dbReference type="GO" id="GO:0000981">
    <property type="term" value="F:DNA-binding transcription factor activity, RNA polymerase II-specific"/>
    <property type="evidence" value="ECO:0007669"/>
    <property type="project" value="TreeGrafter"/>
</dbReference>
<sequence>MQVPTPQDNNFNPVTSYDKTMLPCDQCGKSFLTANSLKTHMQLHTGDQYGKIFADTCDFKSHPEEKTYDCELCDKSLKSSLGLKLHLRNHFGERPYACNQCEKTFVHSAALKSHTRLHTGEKPYKCKQCERCFAHLAGLKSHKVVHTDPGIKPYNCDSCDKAFSRRTSLKLHMESHQEKTFNCKYCEKSFRSRGTLQRHMQNHPKENGTYSYDPCDGSIKTESGMTHYQKHYVFCTYVIPFEASQHPENKLQEQESMQNTSEKQAKCEPELQEAEEKKHLIDLKTEEFDTAIDNVKNEEDDFAIGNLKTEEEDIAIQK</sequence>
<evidence type="ECO:0000256" key="8">
    <source>
        <dbReference type="ARBA" id="ARBA00023125"/>
    </source>
</evidence>
<feature type="domain" description="C2H2-type" evidence="13">
    <location>
        <begin position="22"/>
        <end position="49"/>
    </location>
</feature>
<evidence type="ECO:0000256" key="10">
    <source>
        <dbReference type="ARBA" id="ARBA00023242"/>
    </source>
</evidence>
<evidence type="ECO:0000256" key="6">
    <source>
        <dbReference type="ARBA" id="ARBA00022833"/>
    </source>
</evidence>
<evidence type="ECO:0000313" key="15">
    <source>
        <dbReference type="Proteomes" id="UP000694523"/>
    </source>
</evidence>
<dbReference type="GO" id="GO:0000978">
    <property type="term" value="F:RNA polymerase II cis-regulatory region sequence-specific DNA binding"/>
    <property type="evidence" value="ECO:0007669"/>
    <property type="project" value="TreeGrafter"/>
</dbReference>
<dbReference type="SUPFAM" id="SSF57667">
    <property type="entry name" value="beta-beta-alpha zinc fingers"/>
    <property type="match status" value="4"/>
</dbReference>
<evidence type="ECO:0000256" key="12">
    <source>
        <dbReference type="SAM" id="MobiDB-lite"/>
    </source>
</evidence>
<dbReference type="Ensembl" id="ENSNMLT00000001693.1">
    <property type="protein sequence ID" value="ENSNMLP00000001474.1"/>
    <property type="gene ID" value="ENSNMLG00000001110.1"/>
</dbReference>
<evidence type="ECO:0000256" key="11">
    <source>
        <dbReference type="PROSITE-ProRule" id="PRU00042"/>
    </source>
</evidence>
<dbReference type="PANTHER" id="PTHR24384:SF189">
    <property type="entry name" value="C2H2-TYPE DOMAIN-CONTAINING PROTEIN-RELATED"/>
    <property type="match status" value="1"/>
</dbReference>
<keyword evidence="7" id="KW-0805">Transcription regulation</keyword>
<dbReference type="PROSITE" id="PS50157">
    <property type="entry name" value="ZINC_FINGER_C2H2_2"/>
    <property type="match status" value="6"/>
</dbReference>
<comment type="subcellular location">
    <subcellularLocation>
        <location evidence="1">Nucleus</location>
    </subcellularLocation>
</comment>
<keyword evidence="4" id="KW-0677">Repeat</keyword>
<reference evidence="14" key="2">
    <citation type="submission" date="2025-09" db="UniProtKB">
        <authorList>
            <consortium name="Ensembl"/>
        </authorList>
    </citation>
    <scope>IDENTIFICATION</scope>
</reference>
<dbReference type="GO" id="GO:0000122">
    <property type="term" value="P:negative regulation of transcription by RNA polymerase II"/>
    <property type="evidence" value="ECO:0007669"/>
    <property type="project" value="UniProtKB-ARBA"/>
</dbReference>
<keyword evidence="10" id="KW-0539">Nucleus</keyword>
<comment type="similarity">
    <text evidence="2">Belongs to the krueppel C2H2-type zinc-finger protein family.</text>
</comment>
<evidence type="ECO:0000256" key="4">
    <source>
        <dbReference type="ARBA" id="ARBA00022737"/>
    </source>
</evidence>
<feature type="region of interest" description="Disordered" evidence="12">
    <location>
        <begin position="247"/>
        <end position="266"/>
    </location>
</feature>
<dbReference type="AlphaFoldDB" id="A0A8C6S7T4"/>
<evidence type="ECO:0000259" key="13">
    <source>
        <dbReference type="PROSITE" id="PS50157"/>
    </source>
</evidence>
<dbReference type="InterPro" id="IPR050752">
    <property type="entry name" value="C2H2-ZF_domain"/>
</dbReference>
<dbReference type="FunFam" id="3.30.160.60:FF:000495">
    <property type="entry name" value="zinc finger protein 668"/>
    <property type="match status" value="1"/>
</dbReference>
<keyword evidence="9" id="KW-0804">Transcription</keyword>
<accession>A0A8C6S7T4</accession>
<dbReference type="Pfam" id="PF12874">
    <property type="entry name" value="zf-met"/>
    <property type="match status" value="1"/>
</dbReference>
<dbReference type="InterPro" id="IPR036236">
    <property type="entry name" value="Znf_C2H2_sf"/>
</dbReference>
<keyword evidence="8" id="KW-0238">DNA-binding</keyword>
<evidence type="ECO:0000256" key="7">
    <source>
        <dbReference type="ARBA" id="ARBA00023015"/>
    </source>
</evidence>
<keyword evidence="3" id="KW-0479">Metal-binding</keyword>
<feature type="domain" description="C2H2-type" evidence="13">
    <location>
        <begin position="68"/>
        <end position="95"/>
    </location>
</feature>
<feature type="domain" description="C2H2-type" evidence="13">
    <location>
        <begin position="154"/>
        <end position="181"/>
    </location>
</feature>
<dbReference type="FunFam" id="3.30.160.60:FF:000761">
    <property type="entry name" value="Zinc finger protein 449"/>
    <property type="match status" value="1"/>
</dbReference>
<feature type="domain" description="C2H2-type" evidence="13">
    <location>
        <begin position="181"/>
        <end position="208"/>
    </location>
</feature>
<feature type="domain" description="C2H2-type" evidence="13">
    <location>
        <begin position="124"/>
        <end position="151"/>
    </location>
</feature>
<reference evidence="14" key="1">
    <citation type="submission" date="2025-08" db="UniProtKB">
        <authorList>
            <consortium name="Ensembl"/>
        </authorList>
    </citation>
    <scope>IDENTIFICATION</scope>
</reference>
<protein>
    <recommendedName>
        <fullName evidence="13">C2H2-type domain-containing protein</fullName>
    </recommendedName>
</protein>
<dbReference type="GO" id="GO:0005634">
    <property type="term" value="C:nucleus"/>
    <property type="evidence" value="ECO:0007669"/>
    <property type="project" value="UniProtKB-SubCell"/>
</dbReference>
<evidence type="ECO:0000256" key="9">
    <source>
        <dbReference type="ARBA" id="ARBA00023163"/>
    </source>
</evidence>
<dbReference type="FunFam" id="3.30.160.60:FF:001465">
    <property type="entry name" value="Zinc finger protein 560"/>
    <property type="match status" value="1"/>
</dbReference>
<evidence type="ECO:0000256" key="2">
    <source>
        <dbReference type="ARBA" id="ARBA00006991"/>
    </source>
</evidence>
<dbReference type="FunFam" id="3.30.160.60:FF:000100">
    <property type="entry name" value="Zinc finger 45-like"/>
    <property type="match status" value="1"/>
</dbReference>
<dbReference type="InterPro" id="IPR013087">
    <property type="entry name" value="Znf_C2H2_type"/>
</dbReference>
<evidence type="ECO:0000256" key="1">
    <source>
        <dbReference type="ARBA" id="ARBA00004123"/>
    </source>
</evidence>
<name>A0A8C6S7T4_9GOBI</name>
<keyword evidence="6" id="KW-0862">Zinc</keyword>
<proteinExistence type="inferred from homology"/>
<dbReference type="Pfam" id="PF13894">
    <property type="entry name" value="zf-C2H2_4"/>
    <property type="match status" value="1"/>
</dbReference>
<feature type="domain" description="C2H2-type" evidence="13">
    <location>
        <begin position="96"/>
        <end position="123"/>
    </location>
</feature>
<evidence type="ECO:0000256" key="5">
    <source>
        <dbReference type="ARBA" id="ARBA00022771"/>
    </source>
</evidence>
<dbReference type="FunFam" id="3.30.160.60:FF:000358">
    <property type="entry name" value="zinc finger protein 24"/>
    <property type="match status" value="1"/>
</dbReference>
<evidence type="ECO:0000256" key="3">
    <source>
        <dbReference type="ARBA" id="ARBA00022723"/>
    </source>
</evidence>
<dbReference type="Proteomes" id="UP000694523">
    <property type="component" value="Unplaced"/>
</dbReference>
<dbReference type="SMART" id="SM00355">
    <property type="entry name" value="ZnF_C2H2"/>
    <property type="match status" value="6"/>
</dbReference>